<evidence type="ECO:0000256" key="4">
    <source>
        <dbReference type="ARBA" id="ARBA00022801"/>
    </source>
</evidence>
<dbReference type="VEuPathDB" id="FungiDB:AB675_30"/>
<dbReference type="GO" id="GO:0006508">
    <property type="term" value="P:proteolysis"/>
    <property type="evidence" value="ECO:0007669"/>
    <property type="project" value="UniProtKB-KW"/>
</dbReference>
<evidence type="ECO:0000256" key="2">
    <source>
        <dbReference type="ARBA" id="ARBA00022670"/>
    </source>
</evidence>
<evidence type="ECO:0000313" key="8">
    <source>
        <dbReference type="Proteomes" id="UP000038010"/>
    </source>
</evidence>
<sequence length="564" mass="62418">MLSIVASWALALVAVNAIPSPVDLRASRVERDLVRRDSRPTSYPANNFTQLIDHFPQSSRYEPHTNGTFTQRYFFDSTYYKDGGPVFLYIGGETSGESRFSNLETGIIQILMQEFNGLGVILENRYYGESYPFETTTTDELAYLTNEQTIADNAYFAQRATFPNVTGNLTAPNTPWILYGGSLAGAETAFSIVEYGGSGEKILYGGIASSAVVHAVHAYPQWYDPIQKLGPQDCIGRINDIVDSYDALVEANNTAAIQQLKELFGLQDLESDLDFAYTIALPIGGPDNYPLGTWQELNWNKSVSDPQWWYFCGNVTDDNAPANVTAGDSLLANYTDGKTLPGLGAYAAYFQQVYLPLCESGRYGSTDPGCFGTQNESYWNDTTPSTSRSYTYSTCTELGAYQQGQPEGKPSLLSRSITTSFTQQWVCTPTYSDRAGNQSPGPASSVQLDTDRWTNLTHYNKYGDLNITGERLAFIDGSSDVWLDVCYHSTLTNTSANRVANPNSNATAASEVEAYLINGGGHHWDSYGILDVDAEPDFIMQAHLWEIKVVKKWLDAFTSDWYKQ</sequence>
<proteinExistence type="inferred from homology"/>
<evidence type="ECO:0000313" key="7">
    <source>
        <dbReference type="EMBL" id="KPI34765.1"/>
    </source>
</evidence>
<dbReference type="AlphaFoldDB" id="A0A0N1NX84"/>
<accession>A0A0N1NX84</accession>
<protein>
    <submittedName>
        <fullName evidence="7">Putative serine protease K12H4.7</fullName>
    </submittedName>
</protein>
<evidence type="ECO:0000256" key="6">
    <source>
        <dbReference type="SAM" id="SignalP"/>
    </source>
</evidence>
<keyword evidence="4" id="KW-0378">Hydrolase</keyword>
<comment type="similarity">
    <text evidence="1">Belongs to the peptidase S28 family.</text>
</comment>
<evidence type="ECO:0000256" key="3">
    <source>
        <dbReference type="ARBA" id="ARBA00022729"/>
    </source>
</evidence>
<dbReference type="InterPro" id="IPR008758">
    <property type="entry name" value="Peptidase_S28"/>
</dbReference>
<organism evidence="7 8">
    <name type="scientific">Cyphellophora attinorum</name>
    <dbReference type="NCBI Taxonomy" id="1664694"/>
    <lineage>
        <taxon>Eukaryota</taxon>
        <taxon>Fungi</taxon>
        <taxon>Dikarya</taxon>
        <taxon>Ascomycota</taxon>
        <taxon>Pezizomycotina</taxon>
        <taxon>Eurotiomycetes</taxon>
        <taxon>Chaetothyriomycetidae</taxon>
        <taxon>Chaetothyriales</taxon>
        <taxon>Cyphellophoraceae</taxon>
        <taxon>Cyphellophora</taxon>
    </lineage>
</organism>
<name>A0A0N1NX84_9EURO</name>
<reference evidence="7 8" key="1">
    <citation type="submission" date="2015-06" db="EMBL/GenBank/DDBJ databases">
        <title>Draft genome of the ant-associated black yeast Phialophora attae CBS 131958.</title>
        <authorList>
            <person name="Moreno L.F."/>
            <person name="Stielow B.J."/>
            <person name="de Hoog S."/>
            <person name="Vicente V.A."/>
            <person name="Weiss V.A."/>
            <person name="de Vries M."/>
            <person name="Cruz L.M."/>
            <person name="Souza E.M."/>
        </authorList>
    </citation>
    <scope>NUCLEOTIDE SEQUENCE [LARGE SCALE GENOMIC DNA]</scope>
    <source>
        <strain evidence="7 8">CBS 131958</strain>
    </source>
</reference>
<dbReference type="InterPro" id="IPR029058">
    <property type="entry name" value="AB_hydrolase_fold"/>
</dbReference>
<dbReference type="PANTHER" id="PTHR11010:SF117">
    <property type="entry name" value="SERINE PROTEASE 16"/>
    <property type="match status" value="1"/>
</dbReference>
<dbReference type="GO" id="GO:0008239">
    <property type="term" value="F:dipeptidyl-peptidase activity"/>
    <property type="evidence" value="ECO:0007669"/>
    <property type="project" value="TreeGrafter"/>
</dbReference>
<evidence type="ECO:0000256" key="1">
    <source>
        <dbReference type="ARBA" id="ARBA00011079"/>
    </source>
</evidence>
<dbReference type="OrthoDB" id="1735038at2759"/>
<feature type="signal peptide" evidence="6">
    <location>
        <begin position="1"/>
        <end position="17"/>
    </location>
</feature>
<keyword evidence="8" id="KW-1185">Reference proteome</keyword>
<dbReference type="EMBL" id="LFJN01000051">
    <property type="protein sequence ID" value="KPI34765.1"/>
    <property type="molecule type" value="Genomic_DNA"/>
</dbReference>
<keyword evidence="5" id="KW-0325">Glycoprotein</keyword>
<dbReference type="Pfam" id="PF05577">
    <property type="entry name" value="Peptidase_S28"/>
    <property type="match status" value="1"/>
</dbReference>
<feature type="chain" id="PRO_5005879416" evidence="6">
    <location>
        <begin position="18"/>
        <end position="564"/>
    </location>
</feature>
<dbReference type="GeneID" id="28734896"/>
<dbReference type="PANTHER" id="PTHR11010">
    <property type="entry name" value="PROTEASE S28 PRO-X CARBOXYPEPTIDASE-RELATED"/>
    <property type="match status" value="1"/>
</dbReference>
<keyword evidence="2 7" id="KW-0645">Protease</keyword>
<comment type="caution">
    <text evidence="7">The sequence shown here is derived from an EMBL/GenBank/DDBJ whole genome shotgun (WGS) entry which is preliminary data.</text>
</comment>
<dbReference type="Gene3D" id="3.40.50.1820">
    <property type="entry name" value="alpha/beta hydrolase"/>
    <property type="match status" value="2"/>
</dbReference>
<dbReference type="Proteomes" id="UP000038010">
    <property type="component" value="Unassembled WGS sequence"/>
</dbReference>
<dbReference type="RefSeq" id="XP_017994728.1">
    <property type="nucleotide sequence ID" value="XM_018143124.1"/>
</dbReference>
<dbReference type="GO" id="GO:0070008">
    <property type="term" value="F:serine-type exopeptidase activity"/>
    <property type="evidence" value="ECO:0007669"/>
    <property type="project" value="InterPro"/>
</dbReference>
<keyword evidence="3 6" id="KW-0732">Signal</keyword>
<evidence type="ECO:0000256" key="5">
    <source>
        <dbReference type="ARBA" id="ARBA00023180"/>
    </source>
</evidence>
<gene>
    <name evidence="7" type="ORF">AB675_30</name>
</gene>